<dbReference type="Proteomes" id="UP000290289">
    <property type="component" value="Chromosome 5"/>
</dbReference>
<evidence type="ECO:0000313" key="3">
    <source>
        <dbReference type="EMBL" id="RXH97978.1"/>
    </source>
</evidence>
<feature type="signal peptide" evidence="2">
    <location>
        <begin position="1"/>
        <end position="20"/>
    </location>
</feature>
<accession>A0A498JQC0</accession>
<comment type="caution">
    <text evidence="3">The sequence shown here is derived from an EMBL/GenBank/DDBJ whole genome shotgun (WGS) entry which is preliminary data.</text>
</comment>
<dbReference type="EMBL" id="RDQH01000331">
    <property type="protein sequence ID" value="RXH97978.1"/>
    <property type="molecule type" value="Genomic_DNA"/>
</dbReference>
<proteinExistence type="predicted"/>
<organism evidence="3 4">
    <name type="scientific">Malus domestica</name>
    <name type="common">Apple</name>
    <name type="synonym">Pyrus malus</name>
    <dbReference type="NCBI Taxonomy" id="3750"/>
    <lineage>
        <taxon>Eukaryota</taxon>
        <taxon>Viridiplantae</taxon>
        <taxon>Streptophyta</taxon>
        <taxon>Embryophyta</taxon>
        <taxon>Tracheophyta</taxon>
        <taxon>Spermatophyta</taxon>
        <taxon>Magnoliopsida</taxon>
        <taxon>eudicotyledons</taxon>
        <taxon>Gunneridae</taxon>
        <taxon>Pentapetalae</taxon>
        <taxon>rosids</taxon>
        <taxon>fabids</taxon>
        <taxon>Rosales</taxon>
        <taxon>Rosaceae</taxon>
        <taxon>Amygdaloideae</taxon>
        <taxon>Maleae</taxon>
        <taxon>Malus</taxon>
    </lineage>
</organism>
<evidence type="ECO:0000256" key="2">
    <source>
        <dbReference type="SAM" id="SignalP"/>
    </source>
</evidence>
<reference evidence="3 4" key="1">
    <citation type="submission" date="2018-10" db="EMBL/GenBank/DDBJ databases">
        <title>A high-quality apple genome assembly.</title>
        <authorList>
            <person name="Hu J."/>
        </authorList>
    </citation>
    <scope>NUCLEOTIDE SEQUENCE [LARGE SCALE GENOMIC DNA]</scope>
    <source>
        <strain evidence="4">cv. HFTH1</strain>
        <tissue evidence="3">Young leaf</tissue>
    </source>
</reference>
<keyword evidence="4" id="KW-1185">Reference proteome</keyword>
<evidence type="ECO:0000313" key="4">
    <source>
        <dbReference type="Proteomes" id="UP000290289"/>
    </source>
</evidence>
<name>A0A498JQC0_MALDO</name>
<keyword evidence="2" id="KW-0732">Signal</keyword>
<dbReference type="AlphaFoldDB" id="A0A498JQC0"/>
<gene>
    <name evidence="3" type="ORF">DVH24_010303</name>
</gene>
<feature type="coiled-coil region" evidence="1">
    <location>
        <begin position="84"/>
        <end position="111"/>
    </location>
</feature>
<feature type="chain" id="PRO_5019728753" evidence="2">
    <location>
        <begin position="21"/>
        <end position="132"/>
    </location>
</feature>
<sequence length="132" mass="14962">MGKFFLYLFVVFYCFTSSDFSSSCFSPFFNGGGIDNYHLVPNLAEPLYNARVNEALLAALQQRNEPRLPEDALLRLRQVTEASVASLEESLQALQCAQEAQQELLAAYNDRERFARALVDELQYAQQGDNPR</sequence>
<keyword evidence="1" id="KW-0175">Coiled coil</keyword>
<protein>
    <submittedName>
        <fullName evidence="3">Uncharacterized protein</fullName>
    </submittedName>
</protein>
<evidence type="ECO:0000256" key="1">
    <source>
        <dbReference type="SAM" id="Coils"/>
    </source>
</evidence>